<evidence type="ECO:0000256" key="2">
    <source>
        <dbReference type="ARBA" id="ARBA00022475"/>
    </source>
</evidence>
<evidence type="ECO:0000256" key="5">
    <source>
        <dbReference type="ARBA" id="ARBA00022989"/>
    </source>
</evidence>
<protein>
    <submittedName>
        <fullName evidence="9">Glycosyltransferase 87 family protein</fullName>
    </submittedName>
</protein>
<dbReference type="Proteomes" id="UP000712713">
    <property type="component" value="Unassembled WGS sequence"/>
</dbReference>
<sequence>MLAVIAFFSVFKVEHGAVRLPYRNDLDVYIGGQVCRPPRMPAMSTLRDLLRRAVELYLSSRVLRAVAVAFVLYLVVGLTWWFPGEDPWIRYAIDYDVYRLGGQALLNGDDLYGLLPDTRAGANLPFTYPPIAAVLFTVFAVIPFSTGKALLTLATCASMLGVIYLVLCELGATRRGAFWLMFPLGAFALQTLPMRETIDFGQVNAILMALVVIDLFAFRGRPWQGALVGLALAIKLTPAVFLAYFLIRRDWRALAVGIGSALLYTGIGFLITPRDSLTYWTHTLRDPERIGEPGFASNQALQGMLARAGVDSTLVWFLLCAVIGLACLALMWRLFRDGHDAMAATTMGLYALVASPVSWGHHWVWVVPALIVLTHWAWRWLPSWRAYLLAALVAVGAWIYWNGPHWMLNPPADDAPDWSTWEQVAGSAYLWWALAALAAAALLAPRRYASTHDQHE</sequence>
<comment type="subcellular location">
    <subcellularLocation>
        <location evidence="1">Cell membrane</location>
        <topology evidence="1">Multi-pass membrane protein</topology>
    </subcellularLocation>
</comment>
<keyword evidence="2" id="KW-1003">Cell membrane</keyword>
<feature type="transmembrane region" description="Helical" evidence="8">
    <location>
        <begin position="150"/>
        <end position="170"/>
    </location>
</feature>
<keyword evidence="4 8" id="KW-0812">Transmembrane</keyword>
<feature type="transmembrane region" description="Helical" evidence="8">
    <location>
        <begin position="384"/>
        <end position="401"/>
    </location>
</feature>
<reference evidence="9" key="1">
    <citation type="journal article" date="2021" name="PeerJ">
        <title>Extensive microbial diversity within the chicken gut microbiome revealed by metagenomics and culture.</title>
        <authorList>
            <person name="Gilroy R."/>
            <person name="Ravi A."/>
            <person name="Getino M."/>
            <person name="Pursley I."/>
            <person name="Horton D.L."/>
            <person name="Alikhan N.F."/>
            <person name="Baker D."/>
            <person name="Gharbi K."/>
            <person name="Hall N."/>
            <person name="Watson M."/>
            <person name="Adriaenssens E.M."/>
            <person name="Foster-Nyarko E."/>
            <person name="Jarju S."/>
            <person name="Secka A."/>
            <person name="Antonio M."/>
            <person name="Oren A."/>
            <person name="Chaudhuri R.R."/>
            <person name="La Ragione R."/>
            <person name="Hildebrand F."/>
            <person name="Pallen M.J."/>
        </authorList>
    </citation>
    <scope>NUCLEOTIDE SEQUENCE</scope>
    <source>
        <strain evidence="9">ChiGjej3B3-7470</strain>
    </source>
</reference>
<feature type="transmembrane region" description="Helical" evidence="8">
    <location>
        <begin position="253"/>
        <end position="272"/>
    </location>
</feature>
<feature type="transmembrane region" description="Helical" evidence="8">
    <location>
        <begin position="314"/>
        <end position="335"/>
    </location>
</feature>
<evidence type="ECO:0000256" key="3">
    <source>
        <dbReference type="ARBA" id="ARBA00022679"/>
    </source>
</evidence>
<evidence type="ECO:0000256" key="4">
    <source>
        <dbReference type="ARBA" id="ARBA00022692"/>
    </source>
</evidence>
<feature type="transmembrane region" description="Helical" evidence="8">
    <location>
        <begin position="62"/>
        <end position="82"/>
    </location>
</feature>
<dbReference type="EMBL" id="DYZF01000140">
    <property type="protein sequence ID" value="HJE51449.1"/>
    <property type="molecule type" value="Genomic_DNA"/>
</dbReference>
<proteinExistence type="inferred from homology"/>
<evidence type="ECO:0000256" key="1">
    <source>
        <dbReference type="ARBA" id="ARBA00004651"/>
    </source>
</evidence>
<reference evidence="9" key="2">
    <citation type="submission" date="2021-09" db="EMBL/GenBank/DDBJ databases">
        <authorList>
            <person name="Gilroy R."/>
        </authorList>
    </citation>
    <scope>NUCLEOTIDE SEQUENCE</scope>
    <source>
        <strain evidence="9">ChiGjej3B3-7470</strain>
    </source>
</reference>
<organism evidence="9 10">
    <name type="scientific">Tessaracoccus flavescens</name>
    <dbReference type="NCBI Taxonomy" id="399497"/>
    <lineage>
        <taxon>Bacteria</taxon>
        <taxon>Bacillati</taxon>
        <taxon>Actinomycetota</taxon>
        <taxon>Actinomycetes</taxon>
        <taxon>Propionibacteriales</taxon>
        <taxon>Propionibacteriaceae</taxon>
        <taxon>Tessaracoccus</taxon>
    </lineage>
</organism>
<evidence type="ECO:0000313" key="9">
    <source>
        <dbReference type="EMBL" id="HJE51449.1"/>
    </source>
</evidence>
<accession>A0A921ENG9</accession>
<evidence type="ECO:0000256" key="7">
    <source>
        <dbReference type="ARBA" id="ARBA00024033"/>
    </source>
</evidence>
<dbReference type="GO" id="GO:0016758">
    <property type="term" value="F:hexosyltransferase activity"/>
    <property type="evidence" value="ECO:0007669"/>
    <property type="project" value="InterPro"/>
</dbReference>
<keyword evidence="3" id="KW-0808">Transferase</keyword>
<dbReference type="AlphaFoldDB" id="A0A921ENG9"/>
<dbReference type="Pfam" id="PF09594">
    <property type="entry name" value="GT87"/>
    <property type="match status" value="1"/>
</dbReference>
<keyword evidence="6 8" id="KW-0472">Membrane</keyword>
<feature type="transmembrane region" description="Helical" evidence="8">
    <location>
        <begin position="347"/>
        <end position="372"/>
    </location>
</feature>
<feature type="transmembrane region" description="Helical" evidence="8">
    <location>
        <begin position="428"/>
        <end position="445"/>
    </location>
</feature>
<dbReference type="InterPro" id="IPR018584">
    <property type="entry name" value="GT87"/>
</dbReference>
<evidence type="ECO:0000256" key="8">
    <source>
        <dbReference type="SAM" id="Phobius"/>
    </source>
</evidence>
<name>A0A921ENG9_9ACTN</name>
<evidence type="ECO:0000256" key="6">
    <source>
        <dbReference type="ARBA" id="ARBA00023136"/>
    </source>
</evidence>
<feature type="transmembrane region" description="Helical" evidence="8">
    <location>
        <begin position="200"/>
        <end position="218"/>
    </location>
</feature>
<dbReference type="GO" id="GO:0005886">
    <property type="term" value="C:plasma membrane"/>
    <property type="evidence" value="ECO:0007669"/>
    <property type="project" value="UniProtKB-SubCell"/>
</dbReference>
<feature type="transmembrane region" description="Helical" evidence="8">
    <location>
        <begin position="225"/>
        <end position="247"/>
    </location>
</feature>
<comment type="similarity">
    <text evidence="7">Belongs to the glycosyltransferase 87 family.</text>
</comment>
<feature type="transmembrane region" description="Helical" evidence="8">
    <location>
        <begin position="126"/>
        <end position="144"/>
    </location>
</feature>
<comment type="caution">
    <text evidence="9">The sequence shown here is derived from an EMBL/GenBank/DDBJ whole genome shotgun (WGS) entry which is preliminary data.</text>
</comment>
<keyword evidence="5 8" id="KW-1133">Transmembrane helix</keyword>
<gene>
    <name evidence="9" type="ORF">K8V15_05655</name>
</gene>
<evidence type="ECO:0000313" key="10">
    <source>
        <dbReference type="Proteomes" id="UP000712713"/>
    </source>
</evidence>